<proteinExistence type="predicted"/>
<gene>
    <name evidence="4" type="ORF">KDL01_21850</name>
</gene>
<dbReference type="GO" id="GO:0005576">
    <property type="term" value="C:extracellular region"/>
    <property type="evidence" value="ECO:0007669"/>
    <property type="project" value="UniProtKB-SubCell"/>
</dbReference>
<dbReference type="RefSeq" id="WP_212530423.1">
    <property type="nucleotide sequence ID" value="NZ_JAGSOG010000116.1"/>
</dbReference>
<evidence type="ECO:0000256" key="2">
    <source>
        <dbReference type="ARBA" id="ARBA00022729"/>
    </source>
</evidence>
<comment type="caution">
    <text evidence="4">The sequence shown here is derived from an EMBL/GenBank/DDBJ whole genome shotgun (WGS) entry which is preliminary data.</text>
</comment>
<feature type="domain" description="NodB homology" evidence="3">
    <location>
        <begin position="78"/>
        <end position="276"/>
    </location>
</feature>
<dbReference type="Gene3D" id="3.20.20.370">
    <property type="entry name" value="Glycoside hydrolase/deacetylase"/>
    <property type="match status" value="1"/>
</dbReference>
<dbReference type="InterPro" id="IPR011330">
    <property type="entry name" value="Glyco_hydro/deAcase_b/a-brl"/>
</dbReference>
<accession>A0A941IQ77</accession>
<comment type="subcellular location">
    <subcellularLocation>
        <location evidence="1">Secreted</location>
    </subcellularLocation>
</comment>
<organism evidence="4 5">
    <name type="scientific">Actinospica durhamensis</name>
    <dbReference type="NCBI Taxonomy" id="1508375"/>
    <lineage>
        <taxon>Bacteria</taxon>
        <taxon>Bacillati</taxon>
        <taxon>Actinomycetota</taxon>
        <taxon>Actinomycetes</taxon>
        <taxon>Catenulisporales</taxon>
        <taxon>Actinospicaceae</taxon>
        <taxon>Actinospica</taxon>
    </lineage>
</organism>
<reference evidence="4" key="1">
    <citation type="submission" date="2021-04" db="EMBL/GenBank/DDBJ databases">
        <title>Genome based classification of Actinospica acidithermotolerans sp. nov., an actinobacterium isolated from an Indonesian hot spring.</title>
        <authorList>
            <person name="Kusuma A.B."/>
            <person name="Putra K.E."/>
            <person name="Nafisah S."/>
            <person name="Loh J."/>
            <person name="Nouioui I."/>
            <person name="Goodfellow M."/>
        </authorList>
    </citation>
    <scope>NUCLEOTIDE SEQUENCE</scope>
    <source>
        <strain evidence="4">CSCA 57</strain>
    </source>
</reference>
<dbReference type="InterPro" id="IPR051398">
    <property type="entry name" value="Polysacch_Deacetylase"/>
</dbReference>
<evidence type="ECO:0000313" key="4">
    <source>
        <dbReference type="EMBL" id="MBR7835934.1"/>
    </source>
</evidence>
<sequence>MTRYIQPLPSPRPRPLPILLYHSVDDDPPAWIAPFTVGVGAFREQMDKVRDSGRVPVRASQVIDALRGEPGAPPLPDNAVLVTFDDGFHDFTRHALPILAERAIPAALFVTTGALRPGNESLLPPARMMDVAEVREAVAAGVEIGAHTHTHPQLDTVRPQAAREELTVSKYVLEDALGADVDLLAYPHGYSSASVRRTARHIGYRGAFAVRDVLSSEDDETFRVARLTLHADTPAARFDAWLRGHAARVAPHPESAATRAWRAYRRLRAFTPPRRA</sequence>
<dbReference type="CDD" id="cd10918">
    <property type="entry name" value="CE4_NodB_like_5s_6s"/>
    <property type="match status" value="1"/>
</dbReference>
<dbReference type="PANTHER" id="PTHR34216:SF3">
    <property type="entry name" value="POLY-BETA-1,6-N-ACETYL-D-GLUCOSAMINE N-DEACETYLASE"/>
    <property type="match status" value="1"/>
</dbReference>
<evidence type="ECO:0000313" key="5">
    <source>
        <dbReference type="Proteomes" id="UP000675781"/>
    </source>
</evidence>
<dbReference type="EMBL" id="JAGSOG010000116">
    <property type="protein sequence ID" value="MBR7835934.1"/>
    <property type="molecule type" value="Genomic_DNA"/>
</dbReference>
<dbReference type="Pfam" id="PF01522">
    <property type="entry name" value="Polysacc_deac_1"/>
    <property type="match status" value="1"/>
</dbReference>
<keyword evidence="5" id="KW-1185">Reference proteome</keyword>
<dbReference type="AlphaFoldDB" id="A0A941IQ77"/>
<dbReference type="PROSITE" id="PS51677">
    <property type="entry name" value="NODB"/>
    <property type="match status" value="1"/>
</dbReference>
<protein>
    <submittedName>
        <fullName evidence="4">Polysaccharide deacetylase family protein</fullName>
    </submittedName>
</protein>
<evidence type="ECO:0000256" key="1">
    <source>
        <dbReference type="ARBA" id="ARBA00004613"/>
    </source>
</evidence>
<dbReference type="Proteomes" id="UP000675781">
    <property type="component" value="Unassembled WGS sequence"/>
</dbReference>
<dbReference type="PANTHER" id="PTHR34216">
    <property type="match status" value="1"/>
</dbReference>
<name>A0A941IQ77_9ACTN</name>
<keyword evidence="2" id="KW-0732">Signal</keyword>
<dbReference type="InterPro" id="IPR002509">
    <property type="entry name" value="NODB_dom"/>
</dbReference>
<dbReference type="SUPFAM" id="SSF88713">
    <property type="entry name" value="Glycoside hydrolase/deacetylase"/>
    <property type="match status" value="1"/>
</dbReference>
<dbReference type="GO" id="GO:0005975">
    <property type="term" value="P:carbohydrate metabolic process"/>
    <property type="evidence" value="ECO:0007669"/>
    <property type="project" value="InterPro"/>
</dbReference>
<dbReference type="GO" id="GO:0016810">
    <property type="term" value="F:hydrolase activity, acting on carbon-nitrogen (but not peptide) bonds"/>
    <property type="evidence" value="ECO:0007669"/>
    <property type="project" value="InterPro"/>
</dbReference>
<evidence type="ECO:0000259" key="3">
    <source>
        <dbReference type="PROSITE" id="PS51677"/>
    </source>
</evidence>